<keyword evidence="2 10" id="KW-0813">Transport</keyword>
<dbReference type="PROSITE" id="PS52016">
    <property type="entry name" value="TONB_DEPENDENT_REC_3"/>
    <property type="match status" value="1"/>
</dbReference>
<dbReference type="Gene3D" id="2.170.130.10">
    <property type="entry name" value="TonB-dependent receptor, plug domain"/>
    <property type="match status" value="1"/>
</dbReference>
<keyword evidence="6 11" id="KW-0798">TonB box</keyword>
<dbReference type="InterPro" id="IPR012910">
    <property type="entry name" value="Plug_dom"/>
</dbReference>
<dbReference type="SUPFAM" id="SSF49464">
    <property type="entry name" value="Carboxypeptidase regulatory domain-like"/>
    <property type="match status" value="1"/>
</dbReference>
<dbReference type="InterPro" id="IPR039426">
    <property type="entry name" value="TonB-dep_rcpt-like"/>
</dbReference>
<evidence type="ECO:0000256" key="3">
    <source>
        <dbReference type="ARBA" id="ARBA00022452"/>
    </source>
</evidence>
<feature type="domain" description="TonB-dependent receptor plug" evidence="13">
    <location>
        <begin position="135"/>
        <end position="233"/>
    </location>
</feature>
<organism evidence="14 15">
    <name type="scientific">Flavobacterium succinicans</name>
    <dbReference type="NCBI Taxonomy" id="29536"/>
    <lineage>
        <taxon>Bacteria</taxon>
        <taxon>Pseudomonadati</taxon>
        <taxon>Bacteroidota</taxon>
        <taxon>Flavobacteriia</taxon>
        <taxon>Flavobacteriales</taxon>
        <taxon>Flavobacteriaceae</taxon>
        <taxon>Flavobacterium</taxon>
    </lineage>
</organism>
<evidence type="ECO:0000256" key="7">
    <source>
        <dbReference type="ARBA" id="ARBA00023136"/>
    </source>
</evidence>
<evidence type="ECO:0000256" key="1">
    <source>
        <dbReference type="ARBA" id="ARBA00004571"/>
    </source>
</evidence>
<dbReference type="PANTHER" id="PTHR30069:SF29">
    <property type="entry name" value="HEMOGLOBIN AND HEMOGLOBIN-HAPTOGLOBIN-BINDING PROTEIN 1-RELATED"/>
    <property type="match status" value="1"/>
</dbReference>
<dbReference type="eggNOG" id="COG4771">
    <property type="taxonomic scope" value="Bacteria"/>
</dbReference>
<dbReference type="InterPro" id="IPR008969">
    <property type="entry name" value="CarboxyPept-like_regulatory"/>
</dbReference>
<dbReference type="Proteomes" id="UP000182961">
    <property type="component" value="Unassembled WGS sequence"/>
</dbReference>
<evidence type="ECO:0000256" key="11">
    <source>
        <dbReference type="RuleBase" id="RU003357"/>
    </source>
</evidence>
<evidence type="ECO:0000256" key="9">
    <source>
        <dbReference type="ARBA" id="ARBA00023237"/>
    </source>
</evidence>
<comment type="similarity">
    <text evidence="10 11">Belongs to the TonB-dependent receptor family.</text>
</comment>
<dbReference type="PANTHER" id="PTHR30069">
    <property type="entry name" value="TONB-DEPENDENT OUTER MEMBRANE RECEPTOR"/>
    <property type="match status" value="1"/>
</dbReference>
<evidence type="ECO:0000313" key="14">
    <source>
        <dbReference type="EMBL" id="SFN53008.1"/>
    </source>
</evidence>
<keyword evidence="9 10" id="KW-0998">Cell outer membrane</keyword>
<feature type="domain" description="TonB-dependent receptor-like beta-barrel" evidence="12">
    <location>
        <begin position="309"/>
        <end position="763"/>
    </location>
</feature>
<evidence type="ECO:0000256" key="10">
    <source>
        <dbReference type="PROSITE-ProRule" id="PRU01360"/>
    </source>
</evidence>
<dbReference type="EMBL" id="FOUT01000017">
    <property type="protein sequence ID" value="SFN53008.1"/>
    <property type="molecule type" value="Genomic_DNA"/>
</dbReference>
<keyword evidence="8 14" id="KW-0675">Receptor</keyword>
<evidence type="ECO:0000256" key="5">
    <source>
        <dbReference type="ARBA" id="ARBA00022729"/>
    </source>
</evidence>
<keyword evidence="5" id="KW-0732">Signal</keyword>
<evidence type="ECO:0000256" key="2">
    <source>
        <dbReference type="ARBA" id="ARBA00022448"/>
    </source>
</evidence>
<dbReference type="STRING" id="29536.FLB_01380"/>
<keyword evidence="7 10" id="KW-0472">Membrane</keyword>
<dbReference type="Gene3D" id="2.40.170.20">
    <property type="entry name" value="TonB-dependent receptor, beta-barrel domain"/>
    <property type="match status" value="1"/>
</dbReference>
<dbReference type="Pfam" id="PF13715">
    <property type="entry name" value="CarbopepD_reg_2"/>
    <property type="match status" value="1"/>
</dbReference>
<keyword evidence="4 10" id="KW-0812">Transmembrane</keyword>
<dbReference type="InterPro" id="IPR037066">
    <property type="entry name" value="Plug_dom_sf"/>
</dbReference>
<reference evidence="15" key="1">
    <citation type="submission" date="2016-10" db="EMBL/GenBank/DDBJ databases">
        <authorList>
            <person name="Varghese N."/>
            <person name="Submissions S."/>
        </authorList>
    </citation>
    <scope>NUCLEOTIDE SEQUENCE [LARGE SCALE GENOMIC DNA]</scope>
    <source>
        <strain evidence="15">DSM 4002</strain>
    </source>
</reference>
<accession>A0A1I4ZS58</accession>
<dbReference type="InterPro" id="IPR036942">
    <property type="entry name" value="Beta-barrel_TonB_sf"/>
</dbReference>
<dbReference type="Gene3D" id="2.60.40.1120">
    <property type="entry name" value="Carboxypeptidase-like, regulatory domain"/>
    <property type="match status" value="1"/>
</dbReference>
<comment type="subcellular location">
    <subcellularLocation>
        <location evidence="1 10">Cell outer membrane</location>
        <topology evidence="1 10">Multi-pass membrane protein</topology>
    </subcellularLocation>
</comment>
<dbReference type="AlphaFoldDB" id="A0A1I4ZS58"/>
<keyword evidence="3 10" id="KW-1134">Transmembrane beta strand</keyword>
<keyword evidence="15" id="KW-1185">Reference proteome</keyword>
<protein>
    <submittedName>
        <fullName evidence="14">Outer membrane receptor proteins, mostly Fe transport</fullName>
    </submittedName>
</protein>
<dbReference type="GO" id="GO:0044718">
    <property type="term" value="P:siderophore transmembrane transport"/>
    <property type="evidence" value="ECO:0007669"/>
    <property type="project" value="TreeGrafter"/>
</dbReference>
<dbReference type="InterPro" id="IPR000531">
    <property type="entry name" value="Beta-barrel_TonB"/>
</dbReference>
<gene>
    <name evidence="14" type="ORF">SAMN05444143_11725</name>
</gene>
<proteinExistence type="inferred from homology"/>
<dbReference type="SUPFAM" id="SSF56935">
    <property type="entry name" value="Porins"/>
    <property type="match status" value="1"/>
</dbReference>
<sequence length="803" mass="91281">MKNYYITVYVILCMLFYQNFLAQEKSNIPLPKERFTLSGTITDQNSNETLIGVNIVFPELKTGVTTNEYGFYSITIPKGKHQVQISYLGYQTVNETIDFSQNTRSNWQLSNQNNQLNEVIITDNRTKTDIKKPEMSVNKLSMATIKKMPVVLGEADVLKSILLLPGVTNAGEGASGFNVRGGGADQNLILLDEATIFNSSHVFGFFSVFNPDAIKDLKLYKGGIPSRFGGRASSVLDIYQKDGSSKKFHMNGGIGLITSRLLAEGPLVKDKGSFLIGGRGSYAHLFLKLSPEQKDNSAYFYDLNAKLSYKLTENDNLYFSGYFGRDVFSLSQQLTNTYGNSTLNLRWNHLYSDKLFSNLSLIYSDYYYGLQLDFVGFKWDSGIKNYNIKYDFKNYVSDSFKLNYGLNAIYYDFNPGTIIPSSEESGINRDQLDKKYALEPAIYISADHDVTKNFSLSYGLRYSLFYRLGQSTVNIYANNNPVVFNNDLQLYEKGTPIDTKFYGRNDVIQSFDNFEPRFSASYQLNENQSIKASYNRMVQYLQLVSNTSSPTPLDVWTPSDNFIKPQLADQVALGYFKNFKEGMYSLEVETYFKKIKNRIDYIDGAELIANKALEQVVLNGQMRAYGLEILLKKNEGKLNGWISYTLSKSEQQTPGRNALETGINNGQWYNSVYDKLHNLAITSSYALNDKWTFGANFSLQSGQPVTYPEGQYEYEDIIVPSYGLRNANRLPAYHHLDIAATLTPRKNNNRNYKTEWVFSIYNLYNRRNAASINFRQNIDTGLNEAVRTSIFGMVPAVSYNFKF</sequence>
<evidence type="ECO:0000256" key="8">
    <source>
        <dbReference type="ARBA" id="ARBA00023170"/>
    </source>
</evidence>
<dbReference type="Pfam" id="PF00593">
    <property type="entry name" value="TonB_dep_Rec_b-barrel"/>
    <property type="match status" value="1"/>
</dbReference>
<dbReference type="GO" id="GO:0009279">
    <property type="term" value="C:cell outer membrane"/>
    <property type="evidence" value="ECO:0007669"/>
    <property type="project" value="UniProtKB-SubCell"/>
</dbReference>
<evidence type="ECO:0000259" key="13">
    <source>
        <dbReference type="Pfam" id="PF07715"/>
    </source>
</evidence>
<evidence type="ECO:0000256" key="6">
    <source>
        <dbReference type="ARBA" id="ARBA00023077"/>
    </source>
</evidence>
<dbReference type="Pfam" id="PF07715">
    <property type="entry name" value="Plug"/>
    <property type="match status" value="1"/>
</dbReference>
<name>A0A1I4ZS58_9FLAO</name>
<evidence type="ECO:0000256" key="4">
    <source>
        <dbReference type="ARBA" id="ARBA00022692"/>
    </source>
</evidence>
<evidence type="ECO:0000313" key="15">
    <source>
        <dbReference type="Proteomes" id="UP000182961"/>
    </source>
</evidence>
<evidence type="ECO:0000259" key="12">
    <source>
        <dbReference type="Pfam" id="PF00593"/>
    </source>
</evidence>
<dbReference type="GO" id="GO:0015344">
    <property type="term" value="F:siderophore uptake transmembrane transporter activity"/>
    <property type="evidence" value="ECO:0007669"/>
    <property type="project" value="TreeGrafter"/>
</dbReference>